<organism evidence="1 2">
    <name type="scientific">Mucilaginibacter gossypiicola</name>
    <dbReference type="NCBI Taxonomy" id="551995"/>
    <lineage>
        <taxon>Bacteria</taxon>
        <taxon>Pseudomonadati</taxon>
        <taxon>Bacteroidota</taxon>
        <taxon>Sphingobacteriia</taxon>
        <taxon>Sphingobacteriales</taxon>
        <taxon>Sphingobacteriaceae</taxon>
        <taxon>Mucilaginibacter</taxon>
    </lineage>
</organism>
<protein>
    <submittedName>
        <fullName evidence="1">Uncharacterized protein</fullName>
    </submittedName>
</protein>
<dbReference type="EMBL" id="FOCL01000001">
    <property type="protein sequence ID" value="SEM63167.1"/>
    <property type="molecule type" value="Genomic_DNA"/>
</dbReference>
<evidence type="ECO:0000313" key="2">
    <source>
        <dbReference type="Proteomes" id="UP000198942"/>
    </source>
</evidence>
<keyword evidence="2" id="KW-1185">Reference proteome</keyword>
<gene>
    <name evidence="1" type="ORF">SAMN05192574_101251</name>
</gene>
<sequence length="180" mass="20040">MNLFKPCIYFCVLAMTIFACRQSNKQSKPKPVSNDISKTTVTVAGKKDSVINNPRKKYGEATVSDPCVKCLLAVIQDSKSYKENTNGVSSQSINFTINWVKASAPALKPDTSNKTNGLRVDVKKEEDGEDTRLCSYIYNNTNGTMYLLDSQNKYKNEVSSITPAILKKIRNSCYWGVASR</sequence>
<dbReference type="AlphaFoldDB" id="A0A1H8A0U3"/>
<reference evidence="2" key="1">
    <citation type="submission" date="2016-10" db="EMBL/GenBank/DDBJ databases">
        <authorList>
            <person name="Varghese N."/>
            <person name="Submissions S."/>
        </authorList>
    </citation>
    <scope>NUCLEOTIDE SEQUENCE [LARGE SCALE GENOMIC DNA]</scope>
    <source>
        <strain evidence="2">Gh-48</strain>
    </source>
</reference>
<dbReference type="RefSeq" id="WP_143065059.1">
    <property type="nucleotide sequence ID" value="NZ_FOCL01000001.1"/>
</dbReference>
<accession>A0A1H8A0U3</accession>
<evidence type="ECO:0000313" key="1">
    <source>
        <dbReference type="EMBL" id="SEM63167.1"/>
    </source>
</evidence>
<dbReference type="PROSITE" id="PS51257">
    <property type="entry name" value="PROKAR_LIPOPROTEIN"/>
    <property type="match status" value="1"/>
</dbReference>
<dbReference type="OrthoDB" id="798763at2"/>
<proteinExistence type="predicted"/>
<name>A0A1H8A0U3_9SPHI</name>
<dbReference type="Proteomes" id="UP000198942">
    <property type="component" value="Unassembled WGS sequence"/>
</dbReference>